<evidence type="ECO:0000313" key="1">
    <source>
        <dbReference type="Proteomes" id="UP000887579"/>
    </source>
</evidence>
<proteinExistence type="predicted"/>
<sequence>MSLACNADFHGQWELKSKCSCPDYLAYVETLFTAETRMNKNTEILHKFLMFSGICYNCFQEFSLTAEIGSKGVQIRYGAYELVLAHNSEEFFMTLDEILEICNSVKHWKYNLLTLNCYQFVQKMVQIFRSKCQTFNEVFTAVKEKMK</sequence>
<organism evidence="1 2">
    <name type="scientific">Panagrolaimus sp. ES5</name>
    <dbReference type="NCBI Taxonomy" id="591445"/>
    <lineage>
        <taxon>Eukaryota</taxon>
        <taxon>Metazoa</taxon>
        <taxon>Ecdysozoa</taxon>
        <taxon>Nematoda</taxon>
        <taxon>Chromadorea</taxon>
        <taxon>Rhabditida</taxon>
        <taxon>Tylenchina</taxon>
        <taxon>Panagrolaimomorpha</taxon>
        <taxon>Panagrolaimoidea</taxon>
        <taxon>Panagrolaimidae</taxon>
        <taxon>Panagrolaimus</taxon>
    </lineage>
</organism>
<evidence type="ECO:0000313" key="2">
    <source>
        <dbReference type="WBParaSite" id="ES5_v2.g395.t1"/>
    </source>
</evidence>
<name>A0AC34GNC4_9BILA</name>
<accession>A0AC34GNC4</accession>
<reference evidence="2" key="1">
    <citation type="submission" date="2022-11" db="UniProtKB">
        <authorList>
            <consortium name="WormBaseParasite"/>
        </authorList>
    </citation>
    <scope>IDENTIFICATION</scope>
</reference>
<dbReference type="Proteomes" id="UP000887579">
    <property type="component" value="Unplaced"/>
</dbReference>
<protein>
    <submittedName>
        <fullName evidence="2">PPPDE domain-containing protein</fullName>
    </submittedName>
</protein>
<dbReference type="WBParaSite" id="ES5_v2.g395.t1">
    <property type="protein sequence ID" value="ES5_v2.g395.t1"/>
    <property type="gene ID" value="ES5_v2.g395"/>
</dbReference>